<feature type="transmembrane region" description="Helical" evidence="1">
    <location>
        <begin position="182"/>
        <end position="199"/>
    </location>
</feature>
<feature type="transmembrane region" description="Helical" evidence="1">
    <location>
        <begin position="152"/>
        <end position="170"/>
    </location>
</feature>
<dbReference type="PIRSF" id="PIRSF038991">
    <property type="entry name" value="Protein_AbrB"/>
    <property type="match status" value="1"/>
</dbReference>
<organism evidence="2 3">
    <name type="scientific">Pseudomonas benzenivorans</name>
    <dbReference type="NCBI Taxonomy" id="556533"/>
    <lineage>
        <taxon>Bacteria</taxon>
        <taxon>Pseudomonadati</taxon>
        <taxon>Pseudomonadota</taxon>
        <taxon>Gammaproteobacteria</taxon>
        <taxon>Pseudomonadales</taxon>
        <taxon>Pseudomonadaceae</taxon>
        <taxon>Pseudomonas</taxon>
    </lineage>
</organism>
<keyword evidence="1" id="KW-0472">Membrane</keyword>
<keyword evidence="1" id="KW-1133">Transmembrane helix</keyword>
<sequence>MPDLAASPPGWRRWWATPLVGLAGGTLASLIGWPLPWIIGSLLAVIAARCGGWLIGELPGGRQTGQWLVASGIGLHFTGAVMTQLLGHFALILAGAVGTLLLSLIGIALLRRAGLDRATAFFASMPGGASEMVNLAQRHDAQIARVAAAHSLRLLLVVLLVPALFAWSLPPGAPVAPAAVNWAWLAVLLPAGAVLALLWKKLRQPNPWMLGPLTACALASVAFDLQLGLPPGLGQAGQWLIGCALGCHFDRAFFRNAPGFLARILLFTLLAMLGAALLASGLGWLAGQNGSSLMLGMMPGGITELCLTADALQLSVALVTALQVLRLFLVMFLAEPLFRLWQRSRGLPARDRDHA</sequence>
<dbReference type="PANTHER" id="PTHR38457">
    <property type="entry name" value="REGULATOR ABRB-RELATED"/>
    <property type="match status" value="1"/>
</dbReference>
<gene>
    <name evidence="2" type="ORF">SBP02_05790</name>
</gene>
<name>A0ABZ0PYM1_9PSED</name>
<proteinExistence type="predicted"/>
<dbReference type="Pfam" id="PF05145">
    <property type="entry name" value="AbrB"/>
    <property type="match status" value="1"/>
</dbReference>
<feature type="transmembrane region" description="Helical" evidence="1">
    <location>
        <begin position="12"/>
        <end position="31"/>
    </location>
</feature>
<keyword evidence="1" id="KW-0812">Transmembrane</keyword>
<feature type="transmembrane region" description="Helical" evidence="1">
    <location>
        <begin position="314"/>
        <end position="334"/>
    </location>
</feature>
<dbReference type="NCBIfam" id="TIGR03082">
    <property type="entry name" value="Gneg_AbrB_dup"/>
    <property type="match status" value="2"/>
</dbReference>
<evidence type="ECO:0000256" key="1">
    <source>
        <dbReference type="SAM" id="Phobius"/>
    </source>
</evidence>
<dbReference type="InterPro" id="IPR017516">
    <property type="entry name" value="AbrB_dup"/>
</dbReference>
<feature type="transmembrane region" description="Helical" evidence="1">
    <location>
        <begin position="91"/>
        <end position="110"/>
    </location>
</feature>
<dbReference type="Proteomes" id="UP001305928">
    <property type="component" value="Chromosome"/>
</dbReference>
<feature type="transmembrane region" description="Helical" evidence="1">
    <location>
        <begin position="260"/>
        <end position="286"/>
    </location>
</feature>
<reference evidence="2 3" key="1">
    <citation type="submission" date="2023-11" db="EMBL/GenBank/DDBJ databases">
        <title>Complete genome of Pseudomonas benzenivorans BA3361.</title>
        <authorList>
            <person name="Shin S.Y."/>
            <person name="Song J."/>
            <person name="Kang H."/>
        </authorList>
    </citation>
    <scope>NUCLEOTIDE SEQUENCE [LARGE SCALE GENOMIC DNA]</scope>
    <source>
        <strain evidence="2 3">HNIBRBA3361</strain>
    </source>
</reference>
<dbReference type="InterPro" id="IPR007820">
    <property type="entry name" value="AbrB_fam"/>
</dbReference>
<dbReference type="RefSeq" id="WP_318645444.1">
    <property type="nucleotide sequence ID" value="NZ_CP137892.1"/>
</dbReference>
<feature type="transmembrane region" description="Helical" evidence="1">
    <location>
        <begin position="67"/>
        <end position="85"/>
    </location>
</feature>
<evidence type="ECO:0000313" key="2">
    <source>
        <dbReference type="EMBL" id="WPC06263.1"/>
    </source>
</evidence>
<evidence type="ECO:0000313" key="3">
    <source>
        <dbReference type="Proteomes" id="UP001305928"/>
    </source>
</evidence>
<keyword evidence="3" id="KW-1185">Reference proteome</keyword>
<accession>A0ABZ0PYM1</accession>
<dbReference type="PANTHER" id="PTHR38457:SF1">
    <property type="entry name" value="REGULATOR ABRB-RELATED"/>
    <property type="match status" value="1"/>
</dbReference>
<protein>
    <submittedName>
        <fullName evidence="2">AbrB family transcriptional regulator</fullName>
    </submittedName>
</protein>
<dbReference type="EMBL" id="CP137892">
    <property type="protein sequence ID" value="WPC06263.1"/>
    <property type="molecule type" value="Genomic_DNA"/>
</dbReference>